<reference evidence="1" key="1">
    <citation type="submission" date="2022-10" db="EMBL/GenBank/DDBJ databases">
        <title>Puccinia triticina Genome sequencing and assembly.</title>
        <authorList>
            <person name="Li C."/>
        </authorList>
    </citation>
    <scope>NUCLEOTIDE SEQUENCE</scope>
    <source>
        <strain evidence="1">Pt15</strain>
    </source>
</reference>
<evidence type="ECO:0000313" key="1">
    <source>
        <dbReference type="EMBL" id="WAQ83996.1"/>
    </source>
</evidence>
<dbReference type="RefSeq" id="XP_053019551.1">
    <property type="nucleotide sequence ID" value="XM_053168331.1"/>
</dbReference>
<protein>
    <submittedName>
        <fullName evidence="1">Uncharacterized protein</fullName>
    </submittedName>
</protein>
<keyword evidence="2" id="KW-1185">Reference proteome</keyword>
<proteinExistence type="predicted"/>
<name>A0ABY7CIP8_9BASI</name>
<gene>
    <name evidence="1" type="ORF">PtA15_4A447</name>
</gene>
<accession>A0ABY7CIP8</accession>
<sequence length="118" mass="12927">MGSGYYLYNAFPRFYNRYINFLGGPCYGYSLFPNRLAFAVRQLSEKKVSTASHGTCKLALATVNEKVAPGLIPLKDLEKGVHGIMEACANPQKETAEATHAGKVDEKQVAMLITHTDA</sequence>
<dbReference type="EMBL" id="CP110424">
    <property type="protein sequence ID" value="WAQ83996.1"/>
    <property type="molecule type" value="Genomic_DNA"/>
</dbReference>
<dbReference type="Proteomes" id="UP001164743">
    <property type="component" value="Chromosome 4A"/>
</dbReference>
<dbReference type="GeneID" id="77809226"/>
<organism evidence="1 2">
    <name type="scientific">Puccinia triticina</name>
    <dbReference type="NCBI Taxonomy" id="208348"/>
    <lineage>
        <taxon>Eukaryota</taxon>
        <taxon>Fungi</taxon>
        <taxon>Dikarya</taxon>
        <taxon>Basidiomycota</taxon>
        <taxon>Pucciniomycotina</taxon>
        <taxon>Pucciniomycetes</taxon>
        <taxon>Pucciniales</taxon>
        <taxon>Pucciniaceae</taxon>
        <taxon>Puccinia</taxon>
    </lineage>
</organism>
<evidence type="ECO:0000313" key="2">
    <source>
        <dbReference type="Proteomes" id="UP001164743"/>
    </source>
</evidence>